<evidence type="ECO:0000259" key="3">
    <source>
        <dbReference type="Pfam" id="PF06155"/>
    </source>
</evidence>
<comment type="caution">
    <text evidence="4">The sequence shown here is derived from an EMBL/GenBank/DDBJ whole genome shotgun (WGS) entry which is preliminary data.</text>
</comment>
<keyword evidence="2" id="KW-0408">Iron</keyword>
<dbReference type="Gene3D" id="3.30.2020.30">
    <property type="match status" value="1"/>
</dbReference>
<gene>
    <name evidence="4" type="ORF">KP509_34G035400</name>
</gene>
<accession>A0A8T2QJD0</accession>
<dbReference type="OrthoDB" id="19707at2759"/>
<keyword evidence="1" id="KW-0479">Metal-binding</keyword>
<dbReference type="Proteomes" id="UP000825935">
    <property type="component" value="Chromosome 34"/>
</dbReference>
<dbReference type="InterPro" id="IPR010376">
    <property type="entry name" value="GBBH-like_N"/>
</dbReference>
<dbReference type="AlphaFoldDB" id="A0A8T2QJD0"/>
<keyword evidence="5" id="KW-1185">Reference proteome</keyword>
<sequence>MQRSDYANFLMEPSLLLLRRRVACHFLHRSLSNSSSKCPIITNFKLLSPQLVEVAFDNGQVFHLSAEFLRVESPAADSKRRTIKGEKVIAGRRNVGIMSIEQVGNYGVRIHFDDLHNTGIFSWDYLYYLGTNKFSLMKDYLKTLKKHNLSRSPVKRN</sequence>
<dbReference type="Pfam" id="PF06155">
    <property type="entry name" value="GBBH-like_N"/>
    <property type="match status" value="1"/>
</dbReference>
<evidence type="ECO:0000256" key="2">
    <source>
        <dbReference type="ARBA" id="ARBA00023004"/>
    </source>
</evidence>
<protein>
    <recommendedName>
        <fullName evidence="3">Gamma-butyrobetaine hydroxylase-like N-terminal domain-containing protein</fullName>
    </recommendedName>
</protein>
<evidence type="ECO:0000313" key="4">
    <source>
        <dbReference type="EMBL" id="KAH7284009.1"/>
    </source>
</evidence>
<name>A0A8T2QJD0_CERRI</name>
<dbReference type="OMA" id="SGLFTWE"/>
<dbReference type="GO" id="GO:0046872">
    <property type="term" value="F:metal ion binding"/>
    <property type="evidence" value="ECO:0007669"/>
    <property type="project" value="UniProtKB-KW"/>
</dbReference>
<evidence type="ECO:0000313" key="5">
    <source>
        <dbReference type="Proteomes" id="UP000825935"/>
    </source>
</evidence>
<organism evidence="4 5">
    <name type="scientific">Ceratopteris richardii</name>
    <name type="common">Triangle waterfern</name>
    <dbReference type="NCBI Taxonomy" id="49495"/>
    <lineage>
        <taxon>Eukaryota</taxon>
        <taxon>Viridiplantae</taxon>
        <taxon>Streptophyta</taxon>
        <taxon>Embryophyta</taxon>
        <taxon>Tracheophyta</taxon>
        <taxon>Polypodiopsida</taxon>
        <taxon>Polypodiidae</taxon>
        <taxon>Polypodiales</taxon>
        <taxon>Pteridineae</taxon>
        <taxon>Pteridaceae</taxon>
        <taxon>Parkerioideae</taxon>
        <taxon>Ceratopteris</taxon>
    </lineage>
</organism>
<feature type="domain" description="Gamma-butyrobetaine hydroxylase-like N-terminal" evidence="3">
    <location>
        <begin position="50"/>
        <end position="127"/>
    </location>
</feature>
<dbReference type="InterPro" id="IPR038492">
    <property type="entry name" value="GBBH-like_N_sf"/>
</dbReference>
<proteinExistence type="predicted"/>
<dbReference type="PANTHER" id="PTHR35303:SF5">
    <property type="entry name" value="OS02G0197800 PROTEIN"/>
    <property type="match status" value="1"/>
</dbReference>
<evidence type="ECO:0000256" key="1">
    <source>
        <dbReference type="ARBA" id="ARBA00022723"/>
    </source>
</evidence>
<dbReference type="EMBL" id="CM035439">
    <property type="protein sequence ID" value="KAH7284009.1"/>
    <property type="molecule type" value="Genomic_DNA"/>
</dbReference>
<dbReference type="PANTHER" id="PTHR35303">
    <property type="entry name" value="OS02G0197800 PROTEIN"/>
    <property type="match status" value="1"/>
</dbReference>
<reference evidence="4" key="1">
    <citation type="submission" date="2021-08" db="EMBL/GenBank/DDBJ databases">
        <title>WGS assembly of Ceratopteris richardii.</title>
        <authorList>
            <person name="Marchant D.B."/>
            <person name="Chen G."/>
            <person name="Jenkins J."/>
            <person name="Shu S."/>
            <person name="Leebens-Mack J."/>
            <person name="Grimwood J."/>
            <person name="Schmutz J."/>
            <person name="Soltis P."/>
            <person name="Soltis D."/>
            <person name="Chen Z.-H."/>
        </authorList>
    </citation>
    <scope>NUCLEOTIDE SEQUENCE</scope>
    <source>
        <strain evidence="4">Whitten #5841</strain>
        <tissue evidence="4">Leaf</tissue>
    </source>
</reference>